<gene>
    <name evidence="1" type="ORF">BV25DRAFT_1800545</name>
</gene>
<accession>A0ACB8T7I0</accession>
<sequence length="302" mass="33121">MSSSVKPTVPRPSASLIVVNAYNEILLVHRNPHAHSFGGMHVFPGGNYDAKQDDSYEMTAVRETFEESGLLLASTTSGSEEILTDAILDEARLSVHAQKTTFKDFLEQHHLTLQKQTLLPFTQWVTPPTSPRRFHTRFFLVFLPLAPASGFSSGNTQHRLPTPDGGLEVVAARFVHPADALAEFRKGEIALMPPQYYLLTTLADILQGRVSDAAQRGRVETLAAGAFGRMVVGSGSLVGVGRKEEVVLAYDDDEARGGPKGRLHRCVMRIGKQGIPQSITLFRNFDIFTDIYTSSSTEPAKL</sequence>
<name>A0ACB8T7I0_9AGAM</name>
<evidence type="ECO:0000313" key="2">
    <source>
        <dbReference type="Proteomes" id="UP000814140"/>
    </source>
</evidence>
<organism evidence="1 2">
    <name type="scientific">Artomyces pyxidatus</name>
    <dbReference type="NCBI Taxonomy" id="48021"/>
    <lineage>
        <taxon>Eukaryota</taxon>
        <taxon>Fungi</taxon>
        <taxon>Dikarya</taxon>
        <taxon>Basidiomycota</taxon>
        <taxon>Agaricomycotina</taxon>
        <taxon>Agaricomycetes</taxon>
        <taxon>Russulales</taxon>
        <taxon>Auriscalpiaceae</taxon>
        <taxon>Artomyces</taxon>
    </lineage>
</organism>
<dbReference type="Proteomes" id="UP000814140">
    <property type="component" value="Unassembled WGS sequence"/>
</dbReference>
<reference evidence="1" key="2">
    <citation type="journal article" date="2022" name="New Phytol.">
        <title>Evolutionary transition to the ectomycorrhizal habit in the genomes of a hyperdiverse lineage of mushroom-forming fungi.</title>
        <authorList>
            <person name="Looney B."/>
            <person name="Miyauchi S."/>
            <person name="Morin E."/>
            <person name="Drula E."/>
            <person name="Courty P.E."/>
            <person name="Kohler A."/>
            <person name="Kuo A."/>
            <person name="LaButti K."/>
            <person name="Pangilinan J."/>
            <person name="Lipzen A."/>
            <person name="Riley R."/>
            <person name="Andreopoulos W."/>
            <person name="He G."/>
            <person name="Johnson J."/>
            <person name="Nolan M."/>
            <person name="Tritt A."/>
            <person name="Barry K.W."/>
            <person name="Grigoriev I.V."/>
            <person name="Nagy L.G."/>
            <person name="Hibbett D."/>
            <person name="Henrissat B."/>
            <person name="Matheny P.B."/>
            <person name="Labbe J."/>
            <person name="Martin F.M."/>
        </authorList>
    </citation>
    <scope>NUCLEOTIDE SEQUENCE</scope>
    <source>
        <strain evidence="1">HHB10654</strain>
    </source>
</reference>
<protein>
    <submittedName>
        <fullName evidence="1">Uncharacterized protein</fullName>
    </submittedName>
</protein>
<evidence type="ECO:0000313" key="1">
    <source>
        <dbReference type="EMBL" id="KAI0064738.1"/>
    </source>
</evidence>
<proteinExistence type="predicted"/>
<comment type="caution">
    <text evidence="1">The sequence shown here is derived from an EMBL/GenBank/DDBJ whole genome shotgun (WGS) entry which is preliminary data.</text>
</comment>
<reference evidence="1" key="1">
    <citation type="submission" date="2021-03" db="EMBL/GenBank/DDBJ databases">
        <authorList>
            <consortium name="DOE Joint Genome Institute"/>
            <person name="Ahrendt S."/>
            <person name="Looney B.P."/>
            <person name="Miyauchi S."/>
            <person name="Morin E."/>
            <person name="Drula E."/>
            <person name="Courty P.E."/>
            <person name="Chicoki N."/>
            <person name="Fauchery L."/>
            <person name="Kohler A."/>
            <person name="Kuo A."/>
            <person name="Labutti K."/>
            <person name="Pangilinan J."/>
            <person name="Lipzen A."/>
            <person name="Riley R."/>
            <person name="Andreopoulos W."/>
            <person name="He G."/>
            <person name="Johnson J."/>
            <person name="Barry K.W."/>
            <person name="Grigoriev I.V."/>
            <person name="Nagy L."/>
            <person name="Hibbett D."/>
            <person name="Henrissat B."/>
            <person name="Matheny P.B."/>
            <person name="Labbe J."/>
            <person name="Martin F."/>
        </authorList>
    </citation>
    <scope>NUCLEOTIDE SEQUENCE</scope>
    <source>
        <strain evidence="1">HHB10654</strain>
    </source>
</reference>
<keyword evidence="2" id="KW-1185">Reference proteome</keyword>
<dbReference type="EMBL" id="MU277198">
    <property type="protein sequence ID" value="KAI0064738.1"/>
    <property type="molecule type" value="Genomic_DNA"/>
</dbReference>